<sequence>MEALSIYPIFENVCKYLAPRDIFMLKATAKTFAPLIDSLFSVSWNINRFLSRFTSNPWGLRSMMARVQNTWSTGVKDIREIFIRDGYREVIDRFGVITSSHSYQIRAQLTPIQLQRVETWVRPDAQGRQLTVQIMSKSCHPLTAILGCLYVSSMMNFITWNAAYSIFPDSLFTKNKNYLMNGGPTDTVDRDICIEYTLNGFPVTHPEPGEYESTQSFQDNFRQLGDGFTWKINLDTQNVEPGAPASVIENTLFRLTLMDVRPKFHVVPIDNLNYSLLVVKHGKRPPIVLDNEPSPPFRYF</sequence>
<dbReference type="AlphaFoldDB" id="A0A9N9LSS8"/>
<protein>
    <recommendedName>
        <fullName evidence="3">F-box domain-containing protein</fullName>
    </recommendedName>
</protein>
<evidence type="ECO:0008006" key="3">
    <source>
        <dbReference type="Google" id="ProtNLM"/>
    </source>
</evidence>
<organism evidence="1 2">
    <name type="scientific">Hymenoscyphus albidus</name>
    <dbReference type="NCBI Taxonomy" id="595503"/>
    <lineage>
        <taxon>Eukaryota</taxon>
        <taxon>Fungi</taxon>
        <taxon>Dikarya</taxon>
        <taxon>Ascomycota</taxon>
        <taxon>Pezizomycotina</taxon>
        <taxon>Leotiomycetes</taxon>
        <taxon>Helotiales</taxon>
        <taxon>Helotiaceae</taxon>
        <taxon>Hymenoscyphus</taxon>
    </lineage>
</organism>
<dbReference type="EMBL" id="CAJVRM010000233">
    <property type="protein sequence ID" value="CAG8977754.1"/>
    <property type="molecule type" value="Genomic_DNA"/>
</dbReference>
<proteinExistence type="predicted"/>
<name>A0A9N9LSS8_9HELO</name>
<keyword evidence="2" id="KW-1185">Reference proteome</keyword>
<evidence type="ECO:0000313" key="2">
    <source>
        <dbReference type="Proteomes" id="UP000701801"/>
    </source>
</evidence>
<reference evidence="1" key="1">
    <citation type="submission" date="2021-07" db="EMBL/GenBank/DDBJ databases">
        <authorList>
            <person name="Durling M."/>
        </authorList>
    </citation>
    <scope>NUCLEOTIDE SEQUENCE</scope>
</reference>
<accession>A0A9N9LSS8</accession>
<gene>
    <name evidence="1" type="ORF">HYALB_00010975</name>
</gene>
<dbReference type="OrthoDB" id="10025998at2759"/>
<comment type="caution">
    <text evidence="1">The sequence shown here is derived from an EMBL/GenBank/DDBJ whole genome shotgun (WGS) entry which is preliminary data.</text>
</comment>
<evidence type="ECO:0000313" key="1">
    <source>
        <dbReference type="EMBL" id="CAG8977754.1"/>
    </source>
</evidence>
<dbReference type="Proteomes" id="UP000701801">
    <property type="component" value="Unassembled WGS sequence"/>
</dbReference>